<evidence type="ECO:0000256" key="2">
    <source>
        <dbReference type="ARBA" id="ARBA00009622"/>
    </source>
</evidence>
<dbReference type="Pfam" id="PF00931">
    <property type="entry name" value="NB-ARC"/>
    <property type="match status" value="1"/>
</dbReference>
<dbReference type="Gene3D" id="3.40.50.300">
    <property type="entry name" value="P-loop containing nucleotide triphosphate hydrolases"/>
    <property type="match status" value="1"/>
</dbReference>
<sequence>MLRTLVKSISTSLAKEFQSLSEKIAKARDEVNRIANVEHMHKVDEAFQEAKSLQIETMKQLTQIRAGTEVHPLESPSPFNDAPVDRLSSCFTGRHEDLQFIGHALGSPTGYAPARCAIWGMPGLGKSQTALKYAHSSFELGRHTHVFWIPATTVEKLTHGLANVLKLVGHPERFNSDQAAQLTAARDCFEHSQKYGFVKWLIIFDDAAEATVPFLRENLPQQNANGSILITTRTFDVAEALTSVAGQQHPVCELKALSPVQSVELLLKKAGIHNSTTAELESAQVLVKCMGYLPLAVEQAGAYTKKYGFSSANQLNNMHDQHGLAKIIRWENKLTTYEQASVLAMITAPLQQLGTIDPDELSLLRVLACFDPEHIPLDIVVLGAEKARLAHLASHAESTSRVSQAPKKKRFGFRGLITKLSGKQTTPQPLTVLQSGTLPLELTPLLDSICSEEWLRSVCGHLKELSLAKPLYSEKISLHIHDLTRQVIVQQSTAAHESEENMYHAFAVTLLSQAFSTIKDLGSPQSWTECERFVPHLMSLVNHAGALPINLLGVFSVRVAQYFMKRGRYKEAAALCQHTLAGQMQQLDADHPDTLTTVHHLAGVYQHQGKYNKSEALYQQALAGRGLHLGADHLDTLDTVKSLAQLYSYQGKYGEAEPLYQRALAGQTQQLGADHPDTLETVNNLAALYYQQANYDKAESLYQRALAGQKQQLGADHPTTLTTVNNLAALYDQQGKYDEAEPLYQRALAGQTQQLGADHPDTLGTVNNLAELYRQQGKYDEAEPLYQRALAGWEQQVGADHPNTLTTVNNLALLYYQQGKYDEAEPLYQRALAGQTQQLVADHPSTLLTMNNFALLYRQQGKYDEAESLYQRALAGRELSLGIRHPDTVMTMKHLVRLYDVQGRDGEAKTMRARAKEAEKAIIQVAAALQSR</sequence>
<evidence type="ECO:0000256" key="9">
    <source>
        <dbReference type="ARBA" id="ARBA00023212"/>
    </source>
</evidence>
<dbReference type="STRING" id="436010.A0A166W8N4"/>
<keyword evidence="14" id="KW-1185">Reference proteome</keyword>
<dbReference type="PRINTS" id="PR00381">
    <property type="entry name" value="KINESINLIGHT"/>
</dbReference>
<dbReference type="InterPro" id="IPR011990">
    <property type="entry name" value="TPR-like_helical_dom_sf"/>
</dbReference>
<dbReference type="InterPro" id="IPR002151">
    <property type="entry name" value="Kinesin_light"/>
</dbReference>
<evidence type="ECO:0000313" key="13">
    <source>
        <dbReference type="EMBL" id="KZP33495.1"/>
    </source>
</evidence>
<dbReference type="PANTHER" id="PTHR45783">
    <property type="entry name" value="KINESIN LIGHT CHAIN"/>
    <property type="match status" value="1"/>
</dbReference>
<dbReference type="AlphaFoldDB" id="A0A166W8N4"/>
<proteinExistence type="inferred from homology"/>
<dbReference type="PROSITE" id="PS50005">
    <property type="entry name" value="TPR"/>
    <property type="match status" value="5"/>
</dbReference>
<dbReference type="Pfam" id="PF13424">
    <property type="entry name" value="TPR_12"/>
    <property type="match status" value="4"/>
</dbReference>
<feature type="repeat" description="TPR" evidence="10">
    <location>
        <begin position="847"/>
        <end position="880"/>
    </location>
</feature>
<evidence type="ECO:0000256" key="10">
    <source>
        <dbReference type="PROSITE-ProRule" id="PRU00339"/>
    </source>
</evidence>
<dbReference type="GO" id="GO:0005874">
    <property type="term" value="C:microtubule"/>
    <property type="evidence" value="ECO:0007669"/>
    <property type="project" value="UniProtKB-KW"/>
</dbReference>
<keyword evidence="3" id="KW-0963">Cytoplasm</keyword>
<dbReference type="SUPFAM" id="SSF52540">
    <property type="entry name" value="P-loop containing nucleoside triphosphate hydrolases"/>
    <property type="match status" value="1"/>
</dbReference>
<comment type="subcellular location">
    <subcellularLocation>
        <location evidence="1">Cytoplasm</location>
        <location evidence="1">Cytoskeleton</location>
    </subcellularLocation>
</comment>
<keyword evidence="5" id="KW-0677">Repeat</keyword>
<evidence type="ECO:0000256" key="11">
    <source>
        <dbReference type="SAM" id="Coils"/>
    </source>
</evidence>
<evidence type="ECO:0000313" key="14">
    <source>
        <dbReference type="Proteomes" id="UP000076532"/>
    </source>
</evidence>
<keyword evidence="4" id="KW-0493">Microtubule</keyword>
<feature type="coiled-coil region" evidence="11">
    <location>
        <begin position="10"/>
        <end position="37"/>
    </location>
</feature>
<feature type="repeat" description="TPR" evidence="10">
    <location>
        <begin position="679"/>
        <end position="712"/>
    </location>
</feature>
<feature type="repeat" description="TPR" evidence="10">
    <location>
        <begin position="763"/>
        <end position="796"/>
    </location>
</feature>
<keyword evidence="7 11" id="KW-0175">Coiled coil</keyword>
<feature type="repeat" description="TPR" evidence="10">
    <location>
        <begin position="721"/>
        <end position="754"/>
    </location>
</feature>
<evidence type="ECO:0000256" key="7">
    <source>
        <dbReference type="ARBA" id="ARBA00023054"/>
    </source>
</evidence>
<dbReference type="InterPro" id="IPR019734">
    <property type="entry name" value="TPR_rpt"/>
</dbReference>
<comment type="similarity">
    <text evidence="2">Belongs to the kinesin light chain family.</text>
</comment>
<keyword evidence="8" id="KW-0505">Motor protein</keyword>
<organism evidence="13 14">
    <name type="scientific">Athelia psychrophila</name>
    <dbReference type="NCBI Taxonomy" id="1759441"/>
    <lineage>
        <taxon>Eukaryota</taxon>
        <taxon>Fungi</taxon>
        <taxon>Dikarya</taxon>
        <taxon>Basidiomycota</taxon>
        <taxon>Agaricomycotina</taxon>
        <taxon>Agaricomycetes</taxon>
        <taxon>Agaricomycetidae</taxon>
        <taxon>Atheliales</taxon>
        <taxon>Atheliaceae</taxon>
        <taxon>Athelia</taxon>
    </lineage>
</organism>
<keyword evidence="9" id="KW-0206">Cytoskeleton</keyword>
<reference evidence="13 14" key="1">
    <citation type="journal article" date="2016" name="Mol. Biol. Evol.">
        <title>Comparative Genomics of Early-Diverging Mushroom-Forming Fungi Provides Insights into the Origins of Lignocellulose Decay Capabilities.</title>
        <authorList>
            <person name="Nagy L.G."/>
            <person name="Riley R."/>
            <person name="Tritt A."/>
            <person name="Adam C."/>
            <person name="Daum C."/>
            <person name="Floudas D."/>
            <person name="Sun H."/>
            <person name="Yadav J.S."/>
            <person name="Pangilinan J."/>
            <person name="Larsson K.H."/>
            <person name="Matsuura K."/>
            <person name="Barry K."/>
            <person name="Labutti K."/>
            <person name="Kuo R."/>
            <person name="Ohm R.A."/>
            <person name="Bhattacharya S.S."/>
            <person name="Shirouzu T."/>
            <person name="Yoshinaga Y."/>
            <person name="Martin F.M."/>
            <person name="Grigoriev I.V."/>
            <person name="Hibbett D.S."/>
        </authorList>
    </citation>
    <scope>NUCLEOTIDE SEQUENCE [LARGE SCALE GENOMIC DNA]</scope>
    <source>
        <strain evidence="13 14">CBS 109695</strain>
    </source>
</reference>
<evidence type="ECO:0000259" key="12">
    <source>
        <dbReference type="Pfam" id="PF00931"/>
    </source>
</evidence>
<dbReference type="InterPro" id="IPR002182">
    <property type="entry name" value="NB-ARC"/>
</dbReference>
<accession>A0A166W8N4</accession>
<dbReference type="SMART" id="SM00028">
    <property type="entry name" value="TPR"/>
    <property type="match status" value="7"/>
</dbReference>
<dbReference type="EMBL" id="KV417482">
    <property type="protein sequence ID" value="KZP33495.1"/>
    <property type="molecule type" value="Genomic_DNA"/>
</dbReference>
<dbReference type="GO" id="GO:0007018">
    <property type="term" value="P:microtubule-based movement"/>
    <property type="evidence" value="ECO:0007669"/>
    <property type="project" value="TreeGrafter"/>
</dbReference>
<dbReference type="PANTHER" id="PTHR45783:SF3">
    <property type="entry name" value="KINESIN LIGHT CHAIN"/>
    <property type="match status" value="1"/>
</dbReference>
<feature type="repeat" description="TPR" evidence="10">
    <location>
        <begin position="805"/>
        <end position="838"/>
    </location>
</feature>
<evidence type="ECO:0000256" key="8">
    <source>
        <dbReference type="ARBA" id="ARBA00023175"/>
    </source>
</evidence>
<dbReference type="GO" id="GO:0043531">
    <property type="term" value="F:ADP binding"/>
    <property type="evidence" value="ECO:0007669"/>
    <property type="project" value="InterPro"/>
</dbReference>
<dbReference type="GO" id="GO:0019894">
    <property type="term" value="F:kinesin binding"/>
    <property type="evidence" value="ECO:0007669"/>
    <property type="project" value="TreeGrafter"/>
</dbReference>
<feature type="domain" description="NB-ARC" evidence="12">
    <location>
        <begin position="117"/>
        <end position="271"/>
    </location>
</feature>
<dbReference type="OrthoDB" id="10260758at2759"/>
<evidence type="ECO:0000256" key="4">
    <source>
        <dbReference type="ARBA" id="ARBA00022701"/>
    </source>
</evidence>
<dbReference type="GO" id="GO:0005871">
    <property type="term" value="C:kinesin complex"/>
    <property type="evidence" value="ECO:0007669"/>
    <property type="project" value="InterPro"/>
</dbReference>
<evidence type="ECO:0000256" key="5">
    <source>
        <dbReference type="ARBA" id="ARBA00022737"/>
    </source>
</evidence>
<evidence type="ECO:0000256" key="6">
    <source>
        <dbReference type="ARBA" id="ARBA00022803"/>
    </source>
</evidence>
<keyword evidence="6 10" id="KW-0802">TPR repeat</keyword>
<evidence type="ECO:0000256" key="1">
    <source>
        <dbReference type="ARBA" id="ARBA00004245"/>
    </source>
</evidence>
<protein>
    <submittedName>
        <fullName evidence="13">TPR-like protein</fullName>
    </submittedName>
</protein>
<dbReference type="InterPro" id="IPR027417">
    <property type="entry name" value="P-loop_NTPase"/>
</dbReference>
<dbReference type="SUPFAM" id="SSF48452">
    <property type="entry name" value="TPR-like"/>
    <property type="match status" value="3"/>
</dbReference>
<gene>
    <name evidence="13" type="ORF">FIBSPDRAFT_810790</name>
</gene>
<dbReference type="GO" id="GO:0005737">
    <property type="term" value="C:cytoplasm"/>
    <property type="evidence" value="ECO:0007669"/>
    <property type="project" value="TreeGrafter"/>
</dbReference>
<dbReference type="Gene3D" id="1.25.40.10">
    <property type="entry name" value="Tetratricopeptide repeat domain"/>
    <property type="match status" value="2"/>
</dbReference>
<evidence type="ECO:0000256" key="3">
    <source>
        <dbReference type="ARBA" id="ARBA00022490"/>
    </source>
</evidence>
<dbReference type="Proteomes" id="UP000076532">
    <property type="component" value="Unassembled WGS sequence"/>
</dbReference>
<name>A0A166W8N4_9AGAM</name>